<dbReference type="GO" id="GO:0005886">
    <property type="term" value="C:plasma membrane"/>
    <property type="evidence" value="ECO:0007669"/>
    <property type="project" value="TreeGrafter"/>
</dbReference>
<comment type="caution">
    <text evidence="7">The sequence shown here is derived from an EMBL/GenBank/DDBJ whole genome shotgun (WGS) entry which is preliminary data.</text>
</comment>
<keyword evidence="4 6" id="KW-0472">Membrane</keyword>
<accession>A0A1W0WH38</accession>
<feature type="transmembrane region" description="Helical" evidence="6">
    <location>
        <begin position="79"/>
        <end position="102"/>
    </location>
</feature>
<evidence type="ECO:0000256" key="5">
    <source>
        <dbReference type="SAM" id="MobiDB-lite"/>
    </source>
</evidence>
<proteinExistence type="predicted"/>
<keyword evidence="8" id="KW-1185">Reference proteome</keyword>
<evidence type="ECO:0000256" key="3">
    <source>
        <dbReference type="ARBA" id="ARBA00022989"/>
    </source>
</evidence>
<evidence type="ECO:0000256" key="4">
    <source>
        <dbReference type="ARBA" id="ARBA00023136"/>
    </source>
</evidence>
<evidence type="ECO:0000313" key="7">
    <source>
        <dbReference type="EMBL" id="OQV14509.1"/>
    </source>
</evidence>
<name>A0A1W0WH38_HYPEX</name>
<evidence type="ECO:0000256" key="1">
    <source>
        <dbReference type="ARBA" id="ARBA00004141"/>
    </source>
</evidence>
<evidence type="ECO:0000256" key="2">
    <source>
        <dbReference type="ARBA" id="ARBA00022692"/>
    </source>
</evidence>
<comment type="subcellular location">
    <subcellularLocation>
        <location evidence="1">Membrane</location>
        <topology evidence="1">Multi-pass membrane protein</topology>
    </subcellularLocation>
</comment>
<keyword evidence="3 6" id="KW-1133">Transmembrane helix</keyword>
<keyword evidence="2 6" id="KW-0812">Transmembrane</keyword>
<feature type="compositionally biased region" description="Basic and acidic residues" evidence="5">
    <location>
        <begin position="234"/>
        <end position="251"/>
    </location>
</feature>
<evidence type="ECO:0000313" key="8">
    <source>
        <dbReference type="Proteomes" id="UP000192578"/>
    </source>
</evidence>
<reference evidence="8" key="1">
    <citation type="submission" date="2017-01" db="EMBL/GenBank/DDBJ databases">
        <title>Comparative genomics of anhydrobiosis in the tardigrade Hypsibius dujardini.</title>
        <authorList>
            <person name="Yoshida Y."/>
            <person name="Koutsovoulos G."/>
            <person name="Laetsch D."/>
            <person name="Stevens L."/>
            <person name="Kumar S."/>
            <person name="Horikawa D."/>
            <person name="Ishino K."/>
            <person name="Komine S."/>
            <person name="Tomita M."/>
            <person name="Blaxter M."/>
            <person name="Arakawa K."/>
        </authorList>
    </citation>
    <scope>NUCLEOTIDE SEQUENCE [LARGE SCALE GENOMIC DNA]</scope>
    <source>
        <strain evidence="8">Z151</strain>
    </source>
</reference>
<dbReference type="Proteomes" id="UP000192578">
    <property type="component" value="Unassembled WGS sequence"/>
</dbReference>
<feature type="region of interest" description="Disordered" evidence="5">
    <location>
        <begin position="193"/>
        <end position="297"/>
    </location>
</feature>
<feature type="transmembrane region" description="Helical" evidence="6">
    <location>
        <begin position="122"/>
        <end position="141"/>
    </location>
</feature>
<dbReference type="GO" id="GO:0071773">
    <property type="term" value="P:cellular response to BMP stimulus"/>
    <property type="evidence" value="ECO:0007669"/>
    <property type="project" value="TreeGrafter"/>
</dbReference>
<dbReference type="PANTHER" id="PTHR16100">
    <property type="entry name" value="PHOSPHOINOSITIDE-INTERACTING PROTEIN FAMILY MEMBER"/>
    <property type="match status" value="1"/>
</dbReference>
<organism evidence="7 8">
    <name type="scientific">Hypsibius exemplaris</name>
    <name type="common">Freshwater tardigrade</name>
    <dbReference type="NCBI Taxonomy" id="2072580"/>
    <lineage>
        <taxon>Eukaryota</taxon>
        <taxon>Metazoa</taxon>
        <taxon>Ecdysozoa</taxon>
        <taxon>Tardigrada</taxon>
        <taxon>Eutardigrada</taxon>
        <taxon>Parachela</taxon>
        <taxon>Hypsibioidea</taxon>
        <taxon>Hypsibiidae</taxon>
        <taxon>Hypsibius</taxon>
    </lineage>
</organism>
<dbReference type="AlphaFoldDB" id="A0A1W0WH38"/>
<dbReference type="OrthoDB" id="10067202at2759"/>
<dbReference type="PANTHER" id="PTHR16100:SF5">
    <property type="entry name" value="TRANSMEMBRANE PROTEIN 100"/>
    <property type="match status" value="1"/>
</dbReference>
<gene>
    <name evidence="7" type="ORF">BV898_11349</name>
</gene>
<sequence>MPPIRTEEDYYPPVNRITHYPKAPAAVRREPSIATTGQTVRATDQRIHSYTNAKNQHLQEQIPPTKPYIGLRRAYRPGYAICVIIGGIINLVSGIIMTALAYSARSDLDNDAVKVLKVLGPVVIVIGIIFLLCGLVLLFHFRKTQAEERELRDRGHGFYDRPSHRDLPAYSTDAASIPTQAEDYSLYDEIARTSHRRQQTPRRPPPAPSSVEPAGGDWKYVSDIKDATLSPSRYPRELRRSERRPGEDAHQYRMYPYDKSYKTGNGAALPQHIPNSGKPPRIRNSYPPRQQEPLQRY</sequence>
<protein>
    <submittedName>
        <fullName evidence="7">Uncharacterized protein</fullName>
    </submittedName>
</protein>
<dbReference type="EMBL" id="MTYJ01000104">
    <property type="protein sequence ID" value="OQV14509.1"/>
    <property type="molecule type" value="Genomic_DNA"/>
</dbReference>
<evidence type="ECO:0000256" key="6">
    <source>
        <dbReference type="SAM" id="Phobius"/>
    </source>
</evidence>